<dbReference type="SUPFAM" id="SSF48371">
    <property type="entry name" value="ARM repeat"/>
    <property type="match status" value="1"/>
</dbReference>
<dbReference type="Pfam" id="PF20416">
    <property type="entry name" value="UTP20"/>
    <property type="match status" value="1"/>
</dbReference>
<dbReference type="PANTHER" id="PTHR17695">
    <property type="entry name" value="SMALL SUBUNIT PROCESSOME COMPONENT 20 HOMOLOG"/>
    <property type="match status" value="1"/>
</dbReference>
<feature type="chain" id="PRO_5041644317" description="Small subunit processome component 20 homolog" evidence="1">
    <location>
        <begin position="29"/>
        <end position="1144"/>
    </location>
</feature>
<dbReference type="GO" id="GO:0032040">
    <property type="term" value="C:small-subunit processome"/>
    <property type="evidence" value="ECO:0007669"/>
    <property type="project" value="TreeGrafter"/>
</dbReference>
<organism evidence="4 5">
    <name type="scientific">Escallonia herrerae</name>
    <dbReference type="NCBI Taxonomy" id="1293975"/>
    <lineage>
        <taxon>Eukaryota</taxon>
        <taxon>Viridiplantae</taxon>
        <taxon>Streptophyta</taxon>
        <taxon>Embryophyta</taxon>
        <taxon>Tracheophyta</taxon>
        <taxon>Spermatophyta</taxon>
        <taxon>Magnoliopsida</taxon>
        <taxon>eudicotyledons</taxon>
        <taxon>Gunneridae</taxon>
        <taxon>Pentapetalae</taxon>
        <taxon>asterids</taxon>
        <taxon>campanulids</taxon>
        <taxon>Escalloniales</taxon>
        <taxon>Escalloniaceae</taxon>
        <taxon>Escallonia</taxon>
    </lineage>
</organism>
<dbReference type="InterPro" id="IPR016024">
    <property type="entry name" value="ARM-type_fold"/>
</dbReference>
<accession>A0AA88V952</accession>
<dbReference type="InterPro" id="IPR011989">
    <property type="entry name" value="ARM-like"/>
</dbReference>
<evidence type="ECO:0000259" key="2">
    <source>
        <dbReference type="Pfam" id="PF20416"/>
    </source>
</evidence>
<evidence type="ECO:0000313" key="4">
    <source>
        <dbReference type="EMBL" id="KAK3004391.1"/>
    </source>
</evidence>
<comment type="caution">
    <text evidence="4">The sequence shown here is derived from an EMBL/GenBank/DDBJ whole genome shotgun (WGS) entry which is preliminary data.</text>
</comment>
<dbReference type="GO" id="GO:0030686">
    <property type="term" value="C:90S preribosome"/>
    <property type="evidence" value="ECO:0007669"/>
    <property type="project" value="TreeGrafter"/>
</dbReference>
<dbReference type="AlphaFoldDB" id="A0AA88V952"/>
<dbReference type="InterPro" id="IPR052575">
    <property type="entry name" value="SSU_processome_comp_20"/>
</dbReference>
<sequence length="1144" mass="129596">MSSEELILRHSAYRVLLLFVEFCGIVLEGEVKPDEGCWSGACIQRLINNFLLKHMGDAMNREASVQKVWIDLLREMVVKLPKVENLKSYQALCSEDAEQDFFNNVVHLQKHRRARALSRFRNVVSSGSLSEVITNKVFMPFLFNMLLDVQDGKGEHLRNASMDTIASISGCMEWEAYYALLMRCFREMALRQEKQKLLLRLICSILDHFHFFGGHSNHEAERTIVDASSPVTFAVTHSTLLSKCSTSTDVLDIRACLYQNILPKVQKLLTSDSDNVNVNISLAALKLLKLLPSDIIDSQLPSIIHRISNFLKNRLESSREEARSALAACLKELGLEYLQFVVKVLRATLKRGYELHVLGYTLNFILSKCLSKPISGKLDYCLEELLCIVENDIFGNVSEEKEVDKIASKMKETRKNKSFETLKLIAQSITFNTHALKLLLPVTVHLQKQLTPKVKWKLETMLNHIATGIECNPSVNQTDLFIFTYGLIEDGITNKVESSSLTRASKQDKDGVSSTITTSGRLIDADPQCSHLITDFALGMLYNRLKNMKIHKKEEQLLAMLDPFISLLADCLRSKYDDIISSGIKCLSQLVRLPLPSLVSEAERIKTSLLVIAQGSGNASTPLMQSCIRLLTVLLRSTSITLSSDQLHMLIQFPIFADLERNPSFIALSLLKAIVNRRLVVHEIYDIVTQVAELLVTSQVEPVRKKCSQILLQFLLDYRLSKKRLQQHLDFLLANLRYEHSTGREAVLEMLHAIIIKFPQSVVDELSQTTFVHLVVCLANDQDNKVRSMTGAAIKLLIGRVSPQPLDSILQYSLSWYSGGKQHLWSAAAQVLGLLVEVMKERFQRNISSVLSVVRSILQAAGNAVTRRQLDLSSDGTVPFWKEAYYSLVMLEKILHQYPALCTGGELELKAPLIDEGASTVISQNLVFAICGVHSFFGQCANPHEFWSTLEHHEQGLLLRAFQMLDSGKGRSMFTSITSNDQDSNKHHRYMLISYLLKRMGKIALQMEAIQMKIVFDCFKSISPKIFDQAVENESQDYAYQILLPLYKVCEGFAGKVIPDDARQFTQEVYESIRNTIGMQNFVQVCTQIRKNLKAKRDKRKQEEKLMAVVNPERNAKRKLKIAAKHRANKKRKMMGMRVGRLMR</sequence>
<dbReference type="Proteomes" id="UP001188597">
    <property type="component" value="Unassembled WGS sequence"/>
</dbReference>
<dbReference type="EMBL" id="JAVXUP010002264">
    <property type="protein sequence ID" value="KAK3004391.1"/>
    <property type="molecule type" value="Genomic_DNA"/>
</dbReference>
<evidence type="ECO:0000313" key="5">
    <source>
        <dbReference type="Proteomes" id="UP001188597"/>
    </source>
</evidence>
<gene>
    <name evidence="4" type="ORF">RJ639_018254</name>
</gene>
<evidence type="ECO:0000259" key="3">
    <source>
        <dbReference type="Pfam" id="PF23099"/>
    </source>
</evidence>
<dbReference type="PANTHER" id="PTHR17695:SF11">
    <property type="entry name" value="SMALL SUBUNIT PROCESSOME COMPONENT 20 HOMOLOG"/>
    <property type="match status" value="1"/>
</dbReference>
<reference evidence="4" key="1">
    <citation type="submission" date="2022-12" db="EMBL/GenBank/DDBJ databases">
        <title>Draft genome assemblies for two species of Escallonia (Escalloniales).</title>
        <authorList>
            <person name="Chanderbali A."/>
            <person name="Dervinis C."/>
            <person name="Anghel I."/>
            <person name="Soltis D."/>
            <person name="Soltis P."/>
            <person name="Zapata F."/>
        </authorList>
    </citation>
    <scope>NUCLEOTIDE SEQUENCE</scope>
    <source>
        <strain evidence="4">UCBG64.0493</strain>
        <tissue evidence="4">Leaf</tissue>
    </source>
</reference>
<protein>
    <recommendedName>
        <fullName evidence="6">Small subunit processome component 20 homolog</fullName>
    </recommendedName>
</protein>
<name>A0AA88V952_9ASTE</name>
<dbReference type="InterPro" id="IPR046523">
    <property type="entry name" value="UTP20_dom"/>
</dbReference>
<keyword evidence="1" id="KW-0732">Signal</keyword>
<feature type="domain" description="U3 small nucleolar RNA-associated protein 20" evidence="2">
    <location>
        <begin position="272"/>
        <end position="488"/>
    </location>
</feature>
<evidence type="ECO:0000256" key="1">
    <source>
        <dbReference type="SAM" id="SignalP"/>
    </source>
</evidence>
<keyword evidence="5" id="KW-1185">Reference proteome</keyword>
<dbReference type="Pfam" id="PF23099">
    <property type="entry name" value="UTP20_C"/>
    <property type="match status" value="1"/>
</dbReference>
<dbReference type="InterPro" id="IPR057525">
    <property type="entry name" value="UTP20_C"/>
</dbReference>
<proteinExistence type="predicted"/>
<feature type="signal peptide" evidence="1">
    <location>
        <begin position="1"/>
        <end position="28"/>
    </location>
</feature>
<evidence type="ECO:0008006" key="6">
    <source>
        <dbReference type="Google" id="ProtNLM"/>
    </source>
</evidence>
<dbReference type="Gene3D" id="1.25.10.10">
    <property type="entry name" value="Leucine-rich Repeat Variant"/>
    <property type="match status" value="2"/>
</dbReference>
<feature type="domain" description="U3 small nucleolar RNA-associated protein 20 C-terminal" evidence="3">
    <location>
        <begin position="1063"/>
        <end position="1134"/>
    </location>
</feature>